<sequence length="124" mass="14947">MFQPYEEILKRKPDFRVTYQFYSPEEGGRLHLPIQGLRFNFWYESELHTEPSIFMIWPEFEDRNQKVILEGEVYKEGIARMWIINPITIAYHKERLQVGSQGYFMEGRRRVAECDVIELIGLKE</sequence>
<name>A0AAE3QS58_9BACT</name>
<gene>
    <name evidence="1" type="ORF">QNI16_14325</name>
</gene>
<accession>A0AAE3QS58</accession>
<dbReference type="AlphaFoldDB" id="A0AAE3QS58"/>
<organism evidence="1 2">
    <name type="scientific">Xanthocytophaga flava</name>
    <dbReference type="NCBI Taxonomy" id="3048013"/>
    <lineage>
        <taxon>Bacteria</taxon>
        <taxon>Pseudomonadati</taxon>
        <taxon>Bacteroidota</taxon>
        <taxon>Cytophagia</taxon>
        <taxon>Cytophagales</taxon>
        <taxon>Rhodocytophagaceae</taxon>
        <taxon>Xanthocytophaga</taxon>
    </lineage>
</organism>
<dbReference type="Proteomes" id="UP001241110">
    <property type="component" value="Unassembled WGS sequence"/>
</dbReference>
<evidence type="ECO:0000313" key="1">
    <source>
        <dbReference type="EMBL" id="MDJ1481673.1"/>
    </source>
</evidence>
<comment type="caution">
    <text evidence="1">The sequence shown here is derived from an EMBL/GenBank/DDBJ whole genome shotgun (WGS) entry which is preliminary data.</text>
</comment>
<reference evidence="1" key="1">
    <citation type="submission" date="2023-05" db="EMBL/GenBank/DDBJ databases">
        <authorList>
            <person name="Zhang X."/>
        </authorList>
    </citation>
    <scope>NUCLEOTIDE SEQUENCE</scope>
    <source>
        <strain evidence="1">YF14B1</strain>
    </source>
</reference>
<dbReference type="EMBL" id="JASJOS010000005">
    <property type="protein sequence ID" value="MDJ1481673.1"/>
    <property type="molecule type" value="Genomic_DNA"/>
</dbReference>
<evidence type="ECO:0000313" key="2">
    <source>
        <dbReference type="Proteomes" id="UP001241110"/>
    </source>
</evidence>
<protein>
    <submittedName>
        <fullName evidence="1">Uncharacterized protein</fullName>
    </submittedName>
</protein>
<dbReference type="RefSeq" id="WP_313979756.1">
    <property type="nucleotide sequence ID" value="NZ_JASJOS010000005.1"/>
</dbReference>
<proteinExistence type="predicted"/>